<proteinExistence type="predicted"/>
<name>A0A0F9CES8_9ZZZZ</name>
<protein>
    <submittedName>
        <fullName evidence="1">Uncharacterized protein</fullName>
    </submittedName>
</protein>
<evidence type="ECO:0000313" key="1">
    <source>
        <dbReference type="EMBL" id="KKL47868.1"/>
    </source>
</evidence>
<accession>A0A0F9CES8</accession>
<gene>
    <name evidence="1" type="ORF">LCGC14_2331260</name>
</gene>
<comment type="caution">
    <text evidence="1">The sequence shown here is derived from an EMBL/GenBank/DDBJ whole genome shotgun (WGS) entry which is preliminary data.</text>
</comment>
<dbReference type="AlphaFoldDB" id="A0A0F9CES8"/>
<organism evidence="1">
    <name type="scientific">marine sediment metagenome</name>
    <dbReference type="NCBI Taxonomy" id="412755"/>
    <lineage>
        <taxon>unclassified sequences</taxon>
        <taxon>metagenomes</taxon>
        <taxon>ecological metagenomes</taxon>
    </lineage>
</organism>
<feature type="non-terminal residue" evidence="1">
    <location>
        <position position="1"/>
    </location>
</feature>
<sequence>EPLEEPEMSPGMTKGDYYKKLFQGGN</sequence>
<dbReference type="EMBL" id="LAZR01033516">
    <property type="protein sequence ID" value="KKL47868.1"/>
    <property type="molecule type" value="Genomic_DNA"/>
</dbReference>
<reference evidence="1" key="1">
    <citation type="journal article" date="2015" name="Nature">
        <title>Complex archaea that bridge the gap between prokaryotes and eukaryotes.</title>
        <authorList>
            <person name="Spang A."/>
            <person name="Saw J.H."/>
            <person name="Jorgensen S.L."/>
            <person name="Zaremba-Niedzwiedzka K."/>
            <person name="Martijn J."/>
            <person name="Lind A.E."/>
            <person name="van Eijk R."/>
            <person name="Schleper C."/>
            <person name="Guy L."/>
            <person name="Ettema T.J."/>
        </authorList>
    </citation>
    <scope>NUCLEOTIDE SEQUENCE</scope>
</reference>